<feature type="compositionally biased region" description="Gly residues" evidence="1">
    <location>
        <begin position="105"/>
        <end position="120"/>
    </location>
</feature>
<feature type="region of interest" description="Disordered" evidence="1">
    <location>
        <begin position="42"/>
        <end position="147"/>
    </location>
</feature>
<feature type="compositionally biased region" description="Basic and acidic residues" evidence="1">
    <location>
        <begin position="42"/>
        <end position="60"/>
    </location>
</feature>
<accession>A0A9E7HK69</accession>
<feature type="compositionally biased region" description="Low complexity" evidence="1">
    <location>
        <begin position="68"/>
        <end position="81"/>
    </location>
</feature>
<dbReference type="Proteomes" id="UP001055439">
    <property type="component" value="Chromosome 8"/>
</dbReference>
<evidence type="ECO:0000313" key="3">
    <source>
        <dbReference type="Proteomes" id="UP001055439"/>
    </source>
</evidence>
<organism evidence="2 3">
    <name type="scientific">Musa troglodytarum</name>
    <name type="common">fe'i banana</name>
    <dbReference type="NCBI Taxonomy" id="320322"/>
    <lineage>
        <taxon>Eukaryota</taxon>
        <taxon>Viridiplantae</taxon>
        <taxon>Streptophyta</taxon>
        <taxon>Embryophyta</taxon>
        <taxon>Tracheophyta</taxon>
        <taxon>Spermatophyta</taxon>
        <taxon>Magnoliopsida</taxon>
        <taxon>Liliopsida</taxon>
        <taxon>Zingiberales</taxon>
        <taxon>Musaceae</taxon>
        <taxon>Musa</taxon>
    </lineage>
</organism>
<protein>
    <submittedName>
        <fullName evidence="2">Uncharacterized protein</fullName>
    </submittedName>
</protein>
<feature type="compositionally biased region" description="Gly residues" evidence="1">
    <location>
        <begin position="82"/>
        <end position="91"/>
    </location>
</feature>
<evidence type="ECO:0000313" key="2">
    <source>
        <dbReference type="EMBL" id="URE35235.1"/>
    </source>
</evidence>
<reference evidence="2" key="1">
    <citation type="submission" date="2022-05" db="EMBL/GenBank/DDBJ databases">
        <title>The Musa troglodytarum L. genome provides insights into the mechanism of non-climacteric behaviour and enrichment of carotenoids.</title>
        <authorList>
            <person name="Wang J."/>
        </authorList>
    </citation>
    <scope>NUCLEOTIDE SEQUENCE</scope>
    <source>
        <tissue evidence="2">Leaf</tissue>
    </source>
</reference>
<keyword evidence="3" id="KW-1185">Reference proteome</keyword>
<dbReference type="EMBL" id="CP097510">
    <property type="protein sequence ID" value="URE35235.1"/>
    <property type="molecule type" value="Genomic_DNA"/>
</dbReference>
<evidence type="ECO:0000256" key="1">
    <source>
        <dbReference type="SAM" id="MobiDB-lite"/>
    </source>
</evidence>
<gene>
    <name evidence="2" type="ORF">MUK42_11047</name>
</gene>
<name>A0A9E7HK69_9LILI</name>
<sequence length="167" mass="17548">MATANPFDLLGRSKAFHKNFSPPCSIREASECVWHIMREARNAGPSRDRAGRVETGDGRGGRGGGTGANRFFGNGNCNGISRGYGGGGGNGDRLLERERPPRQPFGGGHVVDMGGSGGNGNEDSGGDSERSSSVTAGPSSEDPELFPTLSNHARMWQLLNVFGSLRL</sequence>
<dbReference type="AlphaFoldDB" id="A0A9E7HK69"/>
<proteinExistence type="predicted"/>